<keyword evidence="2" id="KW-1133">Transmembrane helix</keyword>
<dbReference type="PANTHER" id="PTHR21523:SF47">
    <property type="entry name" value="SALIVARY GLUE PROTEIN SGS-3"/>
    <property type="match status" value="1"/>
</dbReference>
<evidence type="ECO:0000256" key="1">
    <source>
        <dbReference type="SAM" id="MobiDB-lite"/>
    </source>
</evidence>
<evidence type="ECO:0000313" key="4">
    <source>
        <dbReference type="Proteomes" id="UP000663864"/>
    </source>
</evidence>
<evidence type="ECO:0000313" key="3">
    <source>
        <dbReference type="EMBL" id="CAF1057874.1"/>
    </source>
</evidence>
<name>A0A814KZC2_9BILA</name>
<dbReference type="EMBL" id="CAJNOT010000696">
    <property type="protein sequence ID" value="CAF1057874.1"/>
    <property type="molecule type" value="Genomic_DNA"/>
</dbReference>
<reference evidence="3" key="1">
    <citation type="submission" date="2021-02" db="EMBL/GenBank/DDBJ databases">
        <authorList>
            <person name="Nowell W R."/>
        </authorList>
    </citation>
    <scope>NUCLEOTIDE SEQUENCE</scope>
</reference>
<accession>A0A814KZC2</accession>
<dbReference type="PANTHER" id="PTHR21523">
    <property type="match status" value="1"/>
</dbReference>
<feature type="region of interest" description="Disordered" evidence="1">
    <location>
        <begin position="155"/>
        <end position="176"/>
    </location>
</feature>
<protein>
    <submittedName>
        <fullName evidence="3">Uncharacterized protein</fullName>
    </submittedName>
</protein>
<proteinExistence type="predicted"/>
<keyword evidence="2" id="KW-0812">Transmembrane</keyword>
<keyword evidence="2" id="KW-0472">Membrane</keyword>
<feature type="region of interest" description="Disordered" evidence="1">
    <location>
        <begin position="254"/>
        <end position="275"/>
    </location>
</feature>
<evidence type="ECO:0000256" key="2">
    <source>
        <dbReference type="SAM" id="Phobius"/>
    </source>
</evidence>
<organism evidence="3 4">
    <name type="scientific">Rotaria sordida</name>
    <dbReference type="NCBI Taxonomy" id="392033"/>
    <lineage>
        <taxon>Eukaryota</taxon>
        <taxon>Metazoa</taxon>
        <taxon>Spiralia</taxon>
        <taxon>Gnathifera</taxon>
        <taxon>Rotifera</taxon>
        <taxon>Eurotatoria</taxon>
        <taxon>Bdelloidea</taxon>
        <taxon>Philodinida</taxon>
        <taxon>Philodinidae</taxon>
        <taxon>Rotaria</taxon>
    </lineage>
</organism>
<gene>
    <name evidence="3" type="ORF">ZHD862_LOCUS15407</name>
</gene>
<dbReference type="AlphaFoldDB" id="A0A814KZC2"/>
<feature type="compositionally biased region" description="Low complexity" evidence="1">
    <location>
        <begin position="254"/>
        <end position="269"/>
    </location>
</feature>
<feature type="transmembrane region" description="Helical" evidence="2">
    <location>
        <begin position="24"/>
        <end position="52"/>
    </location>
</feature>
<sequence>MSTEMLYEKDMGTMEKLTKHAKRIFLIIGMFAGLAVLGLLLVIIILLISAFIKNLNANTMAYYSTESGEITQSFSSNWMPNKNQSMTVINNDEIARKLEVAYGIKPGSIRISTIMINNGEANVDGHRRRRRQLDRKKRDIFSELTLARCQQATDSSLDSLLQPRKASKTTAPEVTTPQVTTAKATTAQITTAKATTPQVTTAKATTAQITTAKATTAQITTAKATTAQITTAKATTAQNTTAKATTAQITTAKATTTQATKGKTSTAKAVAPSSK</sequence>
<dbReference type="Proteomes" id="UP000663864">
    <property type="component" value="Unassembled WGS sequence"/>
</dbReference>
<comment type="caution">
    <text evidence="3">The sequence shown here is derived from an EMBL/GenBank/DDBJ whole genome shotgun (WGS) entry which is preliminary data.</text>
</comment>